<proteinExistence type="predicted"/>
<comment type="caution">
    <text evidence="1">The sequence shown here is derived from an EMBL/GenBank/DDBJ whole genome shotgun (WGS) entry which is preliminary data.</text>
</comment>
<dbReference type="Proteomes" id="UP001597215">
    <property type="component" value="Unassembled WGS sequence"/>
</dbReference>
<dbReference type="EMBL" id="JBHUEL010000002">
    <property type="protein sequence ID" value="MFD1765703.1"/>
    <property type="molecule type" value="Genomic_DNA"/>
</dbReference>
<evidence type="ECO:0008006" key="3">
    <source>
        <dbReference type="Google" id="ProtNLM"/>
    </source>
</evidence>
<organism evidence="1 2">
    <name type="scientific">Sphingorhabdus buctiana</name>
    <dbReference type="NCBI Taxonomy" id="1508805"/>
    <lineage>
        <taxon>Bacteria</taxon>
        <taxon>Pseudomonadati</taxon>
        <taxon>Pseudomonadota</taxon>
        <taxon>Alphaproteobacteria</taxon>
        <taxon>Sphingomonadales</taxon>
        <taxon>Sphingomonadaceae</taxon>
        <taxon>Sphingorhabdus</taxon>
    </lineage>
</organism>
<evidence type="ECO:0000313" key="1">
    <source>
        <dbReference type="EMBL" id="MFD1765703.1"/>
    </source>
</evidence>
<gene>
    <name evidence="1" type="ORF">ACFSAG_02465</name>
</gene>
<dbReference type="RefSeq" id="WP_374610892.1">
    <property type="nucleotide sequence ID" value="NZ_JBHUEL010000002.1"/>
</dbReference>
<evidence type="ECO:0000313" key="2">
    <source>
        <dbReference type="Proteomes" id="UP001597215"/>
    </source>
</evidence>
<reference evidence="2" key="1">
    <citation type="journal article" date="2019" name="Int. J. Syst. Evol. Microbiol.">
        <title>The Global Catalogue of Microorganisms (GCM) 10K type strain sequencing project: providing services to taxonomists for standard genome sequencing and annotation.</title>
        <authorList>
            <consortium name="The Broad Institute Genomics Platform"/>
            <consortium name="The Broad Institute Genome Sequencing Center for Infectious Disease"/>
            <person name="Wu L."/>
            <person name="Ma J."/>
        </authorList>
    </citation>
    <scope>NUCLEOTIDE SEQUENCE [LARGE SCALE GENOMIC DNA]</scope>
    <source>
        <strain evidence="2">CGMCC 1.12449</strain>
    </source>
</reference>
<keyword evidence="2" id="KW-1185">Reference proteome</keyword>
<name>A0ABW4MBB2_9SPHN</name>
<sequence length="64" mass="6948">MAQQQMIEAIGRLERAVSRLEQASLPTASDNPELEQRYAALKSATQEAVAEIDRLLAKEGGVHG</sequence>
<protein>
    <recommendedName>
        <fullName evidence="3">DUF904 domain-containing protein</fullName>
    </recommendedName>
</protein>
<accession>A0ABW4MBB2</accession>